<name>A0A117MF55_9EURY</name>
<feature type="domain" description="Nop" evidence="2">
    <location>
        <begin position="171"/>
        <end position="285"/>
    </location>
</feature>
<dbReference type="Gene3D" id="1.10.246.90">
    <property type="entry name" value="Nop domain"/>
    <property type="match status" value="1"/>
</dbReference>
<evidence type="ECO:0000313" key="3">
    <source>
        <dbReference type="EMBL" id="KUL00707.1"/>
    </source>
</evidence>
<dbReference type="GO" id="GO:0031428">
    <property type="term" value="C:box C/D methylation guide snoRNP complex"/>
    <property type="evidence" value="ECO:0007669"/>
    <property type="project" value="InterPro"/>
</dbReference>
<dbReference type="InterPro" id="IPR045056">
    <property type="entry name" value="Nop56/Nop58"/>
</dbReference>
<reference evidence="4" key="1">
    <citation type="journal article" date="2015" name="MBio">
        <title>Genome-Resolved Metagenomic Analysis Reveals Roles for Candidate Phyla and Other Microbial Community Members in Biogeochemical Transformations in Oil Reservoirs.</title>
        <authorList>
            <person name="Hu P."/>
            <person name="Tom L."/>
            <person name="Singh A."/>
            <person name="Thomas B.C."/>
            <person name="Baker B.J."/>
            <person name="Piceno Y.M."/>
            <person name="Andersen G.L."/>
            <person name="Banfield J.F."/>
        </authorList>
    </citation>
    <scope>NUCLEOTIDE SEQUENCE [LARGE SCALE GENOMIC DNA]</scope>
</reference>
<dbReference type="PATRIC" id="fig|2198.3.peg.1194"/>
<dbReference type="AlphaFoldDB" id="A0A117MF55"/>
<gene>
    <name evidence="3" type="ORF">XE10_1307</name>
</gene>
<feature type="coiled-coil region" evidence="1">
    <location>
        <begin position="143"/>
        <end position="170"/>
    </location>
</feature>
<dbReference type="Gene3D" id="1.10.287.4070">
    <property type="match status" value="1"/>
</dbReference>
<dbReference type="PROSITE" id="PS51358">
    <property type="entry name" value="NOP"/>
    <property type="match status" value="1"/>
</dbReference>
<dbReference type="InterPro" id="IPR002687">
    <property type="entry name" value="Nop_dom"/>
</dbReference>
<sequence length="287" mass="31897">MLQRYWFGDIDEDGCCRAAGTEPAALAERVSSLRTDMESYTPINWEVARDCGVVRTREEYVALLRSVCMILARQKIARSYQERDVALLQMVRMLDEIDNVINLLSERAAEWYQVTDPSFSRKYRSLPAKKMLDMIRRGADGGLAGVAAEIERLTEVRRRLMREVSAMADEVMPNVSALIGGLVAARLLSRAGGLAELASMPGSTIQVLGSEQALFSHLRGGSPPPKHGIIFQHRRVHNAPKEVRGRVARVLAAKLAIAARLDHYRGEAVPSFIEEAQARIDEAGRRA</sequence>
<evidence type="ECO:0000259" key="2">
    <source>
        <dbReference type="PROSITE" id="PS51358"/>
    </source>
</evidence>
<dbReference type="InterPro" id="IPR036070">
    <property type="entry name" value="Nop_dom_sf"/>
</dbReference>
<dbReference type="SUPFAM" id="SSF89124">
    <property type="entry name" value="Nop domain"/>
    <property type="match status" value="1"/>
</dbReference>
<accession>A0A117MF55</accession>
<protein>
    <submittedName>
        <fullName evidence="3">rRNA biogenesis protein Nop56/Nop58</fullName>
    </submittedName>
</protein>
<keyword evidence="1" id="KW-0175">Coiled coil</keyword>
<proteinExistence type="predicted"/>
<evidence type="ECO:0000313" key="4">
    <source>
        <dbReference type="Proteomes" id="UP000054598"/>
    </source>
</evidence>
<dbReference type="InterPro" id="IPR042239">
    <property type="entry name" value="Nop_C"/>
</dbReference>
<dbReference type="Proteomes" id="UP000054598">
    <property type="component" value="Unassembled WGS sequence"/>
</dbReference>
<dbReference type="Pfam" id="PF01798">
    <property type="entry name" value="Nop"/>
    <property type="match status" value="1"/>
</dbReference>
<comment type="caution">
    <text evidence="3">The sequence shown here is derived from an EMBL/GenBank/DDBJ whole genome shotgun (WGS) entry which is preliminary data.</text>
</comment>
<dbReference type="PANTHER" id="PTHR10894">
    <property type="entry name" value="NUCLEOLAR PROTEIN 5 NUCLEOLAR PROTEIN NOP5 NOP58"/>
    <property type="match status" value="1"/>
</dbReference>
<organism evidence="3 4">
    <name type="scientific">Methanoculleus marisnigri</name>
    <dbReference type="NCBI Taxonomy" id="2198"/>
    <lineage>
        <taxon>Archaea</taxon>
        <taxon>Methanobacteriati</taxon>
        <taxon>Methanobacteriota</taxon>
        <taxon>Stenosarchaea group</taxon>
        <taxon>Methanomicrobia</taxon>
        <taxon>Methanomicrobiales</taxon>
        <taxon>Methanomicrobiaceae</taxon>
        <taxon>Methanoculleus</taxon>
    </lineage>
</organism>
<evidence type="ECO:0000256" key="1">
    <source>
        <dbReference type="SAM" id="Coils"/>
    </source>
</evidence>
<dbReference type="EMBL" id="LGHE01000149">
    <property type="protein sequence ID" value="KUL00707.1"/>
    <property type="molecule type" value="Genomic_DNA"/>
</dbReference>
<dbReference type="PANTHER" id="PTHR10894:SF0">
    <property type="entry name" value="NUCLEOLAR PROTEIN 56"/>
    <property type="match status" value="1"/>
</dbReference>
<dbReference type="GO" id="GO:0030515">
    <property type="term" value="F:snoRNA binding"/>
    <property type="evidence" value="ECO:0007669"/>
    <property type="project" value="InterPro"/>
</dbReference>